<dbReference type="AlphaFoldDB" id="A0A7G1HX90"/>
<evidence type="ECO:0000259" key="6">
    <source>
        <dbReference type="Pfam" id="PF07715"/>
    </source>
</evidence>
<dbReference type="Gene3D" id="2.170.130.10">
    <property type="entry name" value="TonB-dependent receptor, plug domain"/>
    <property type="match status" value="1"/>
</dbReference>
<keyword evidence="2 4" id="KW-0472">Membrane</keyword>
<keyword evidence="4" id="KW-0798">TonB box</keyword>
<accession>A0A7G1HX90</accession>
<keyword evidence="3" id="KW-0998">Cell outer membrane</keyword>
<dbReference type="InterPro" id="IPR036942">
    <property type="entry name" value="Beta-barrel_TonB_sf"/>
</dbReference>
<dbReference type="EMBL" id="AP023322">
    <property type="protein sequence ID" value="BCI62217.1"/>
    <property type="molecule type" value="Genomic_DNA"/>
</dbReference>
<feature type="domain" description="TonB-dependent receptor-like beta-barrel" evidence="5">
    <location>
        <begin position="409"/>
        <end position="838"/>
    </location>
</feature>
<comment type="subcellular location">
    <subcellularLocation>
        <location evidence="1 4">Cell outer membrane</location>
    </subcellularLocation>
</comment>
<reference evidence="8" key="1">
    <citation type="submission" date="2020-07" db="EMBL/GenBank/DDBJ databases">
        <title>Complete genome sequencing of Coprobacter sp. strain 2CBH44.</title>
        <authorList>
            <person name="Sakamoto M."/>
            <person name="Murakami T."/>
            <person name="Mori H."/>
        </authorList>
    </citation>
    <scope>NUCLEOTIDE SEQUENCE [LARGE SCALE GENOMIC DNA]</scope>
    <source>
        <strain evidence="8">2CBH44</strain>
    </source>
</reference>
<keyword evidence="7" id="KW-0675">Receptor</keyword>
<gene>
    <name evidence="7" type="ORF">Cop2CBH44_05700</name>
</gene>
<evidence type="ECO:0000256" key="1">
    <source>
        <dbReference type="ARBA" id="ARBA00004442"/>
    </source>
</evidence>
<dbReference type="Pfam" id="PF00593">
    <property type="entry name" value="TonB_dep_Rec_b-barrel"/>
    <property type="match status" value="1"/>
</dbReference>
<dbReference type="InterPro" id="IPR000531">
    <property type="entry name" value="Beta-barrel_TonB"/>
</dbReference>
<dbReference type="Pfam" id="PF07715">
    <property type="entry name" value="Plug"/>
    <property type="match status" value="1"/>
</dbReference>
<protein>
    <submittedName>
        <fullName evidence="7">TonB-dependent receptor</fullName>
    </submittedName>
</protein>
<evidence type="ECO:0000256" key="3">
    <source>
        <dbReference type="ARBA" id="ARBA00023237"/>
    </source>
</evidence>
<evidence type="ECO:0000313" key="8">
    <source>
        <dbReference type="Proteomes" id="UP000594042"/>
    </source>
</evidence>
<feature type="domain" description="TonB-dependent receptor plug" evidence="6">
    <location>
        <begin position="142"/>
        <end position="235"/>
    </location>
</feature>
<dbReference type="InterPro" id="IPR037066">
    <property type="entry name" value="Plug_dom_sf"/>
</dbReference>
<dbReference type="Pfam" id="PF13715">
    <property type="entry name" value="CarbopepD_reg_2"/>
    <property type="match status" value="1"/>
</dbReference>
<evidence type="ECO:0000313" key="7">
    <source>
        <dbReference type="EMBL" id="BCI62217.1"/>
    </source>
</evidence>
<dbReference type="GO" id="GO:0009279">
    <property type="term" value="C:cell outer membrane"/>
    <property type="evidence" value="ECO:0007669"/>
    <property type="project" value="UniProtKB-SubCell"/>
</dbReference>
<dbReference type="InterPro" id="IPR008969">
    <property type="entry name" value="CarboxyPept-like_regulatory"/>
</dbReference>
<dbReference type="Gene3D" id="2.40.170.20">
    <property type="entry name" value="TonB-dependent receptor, beta-barrel domain"/>
    <property type="match status" value="1"/>
</dbReference>
<dbReference type="Gene3D" id="2.60.40.1120">
    <property type="entry name" value="Carboxypeptidase-like, regulatory domain"/>
    <property type="match status" value="1"/>
</dbReference>
<name>A0A7G1HX90_9BACT</name>
<dbReference type="SUPFAM" id="SSF56935">
    <property type="entry name" value="Porins"/>
    <property type="match status" value="1"/>
</dbReference>
<proteinExistence type="inferred from homology"/>
<dbReference type="SUPFAM" id="SSF49464">
    <property type="entry name" value="Carboxypeptidase regulatory domain-like"/>
    <property type="match status" value="1"/>
</dbReference>
<keyword evidence="8" id="KW-1185">Reference proteome</keyword>
<organism evidence="7 8">
    <name type="scientific">Coprobacter secundus subsp. similis</name>
    <dbReference type="NCBI Taxonomy" id="2751153"/>
    <lineage>
        <taxon>Bacteria</taxon>
        <taxon>Pseudomonadati</taxon>
        <taxon>Bacteroidota</taxon>
        <taxon>Bacteroidia</taxon>
        <taxon>Bacteroidales</taxon>
        <taxon>Barnesiellaceae</taxon>
        <taxon>Coprobacter</taxon>
    </lineage>
</organism>
<sequence>MKKELKRIIHCILYILISYSSIAVNIERGSVNGVITDKKTKEPLMGATVQLDNSPYGTAANLNGEYSIDNIKPGVYTITVRYISYKTVTLNNIKIEKGKKILLDIEMEDASLDLQGVVVMAQRRLNTDLSVLNTVKNSLPVMSGISHQQISKTQDSDASEVLRRIPGITIVDDRFVIIRGLAQRYNNVWLNNATTPSSEADSRAFSFDVLPSSLIDNMMVYKSMSAEFPADFTGGFVSILTQNTAVDNQVSFQYGTSFITGTTFSNIRLLDGYKCDYIGFGAGKRSLPTNTPSDLRVIPIQDAVDFTKKINGKWGINSFTAIPDQKFSFSLQHKFELENWKLSNISAVNYSTGYNAYNNMQNNRYQSYRDGASQYDNKYIDNVYKNTTKLGALFNWLLFSDKNKFEFRNFFNQRGTTALTQREGHDYYSDIAVRYWESFYTARTTYSSQLSGEHKLKEDINKMAWVIGYAYAGYNEPDRRVINSKLNENREIDRYYVDDAKKYYQKLHDNSFSLSANYEHRFNASEYFSSILKAGIYGEYKGRKFNARQFQYNLLGDGYSRYTDWDYSNLFDENNIGKDRIYLIDKTEKCDSYTSDNLLGAAYVSADFNYSDKLNTNIGIRAEYYNLKIDGYSTDGLTPVNIDQKNMDIFPSVNIAYHLTDKNLFRVAYGRSVNRPEFREIVPYVYYNFDVFANISGNIDLKKAYINNYDLRYEFYPTAGETVSFGLFYKDFKNPIEQTYHEAGSGVQYTYHNADRAVCYGIELDIKKNLSFLGMKDFNFIFNGAYIYSRIYFPEGAFERNRPMQGQSPYLINTGMFYQNDKAGWSASILYNVIGKRIETVGIPKQNPNDDIPDVYEMPRNMLDFSISKKIGKYVEIKGGIVDLLNTKVVYKQFLKITEGESTHTVEQLVKSYRPGMQINLGVSVKF</sequence>
<evidence type="ECO:0000256" key="4">
    <source>
        <dbReference type="RuleBase" id="RU003357"/>
    </source>
</evidence>
<evidence type="ECO:0000259" key="5">
    <source>
        <dbReference type="Pfam" id="PF00593"/>
    </source>
</evidence>
<evidence type="ECO:0000256" key="2">
    <source>
        <dbReference type="ARBA" id="ARBA00023136"/>
    </source>
</evidence>
<dbReference type="KEGG" id="copr:Cop2CBH44_05700"/>
<comment type="similarity">
    <text evidence="4">Belongs to the TonB-dependent receptor family.</text>
</comment>
<dbReference type="Proteomes" id="UP000594042">
    <property type="component" value="Chromosome"/>
</dbReference>
<dbReference type="PANTHER" id="PTHR40980:SF5">
    <property type="entry name" value="TONB-DEPENDENT RECEPTOR"/>
    <property type="match status" value="1"/>
</dbReference>
<dbReference type="InterPro" id="IPR012910">
    <property type="entry name" value="Plug_dom"/>
</dbReference>
<dbReference type="RefSeq" id="WP_200755518.1">
    <property type="nucleotide sequence ID" value="NZ_AP023322.1"/>
</dbReference>
<dbReference type="PANTHER" id="PTHR40980">
    <property type="entry name" value="PLUG DOMAIN-CONTAINING PROTEIN"/>
    <property type="match status" value="1"/>
</dbReference>